<reference evidence="7" key="2">
    <citation type="journal article" date="2021" name="PeerJ">
        <title>Extensive microbial diversity within the chicken gut microbiome revealed by metagenomics and culture.</title>
        <authorList>
            <person name="Gilroy R."/>
            <person name="Ravi A."/>
            <person name="Getino M."/>
            <person name="Pursley I."/>
            <person name="Horton D.L."/>
            <person name="Alikhan N.F."/>
            <person name="Baker D."/>
            <person name="Gharbi K."/>
            <person name="Hall N."/>
            <person name="Watson M."/>
            <person name="Adriaenssens E.M."/>
            <person name="Foster-Nyarko E."/>
            <person name="Jarju S."/>
            <person name="Secka A."/>
            <person name="Antonio M."/>
            <person name="Oren A."/>
            <person name="Chaudhuri R.R."/>
            <person name="La Ragione R."/>
            <person name="Hildebrand F."/>
            <person name="Pallen M.J."/>
        </authorList>
    </citation>
    <scope>NUCLEOTIDE SEQUENCE</scope>
    <source>
        <strain evidence="7">517</strain>
    </source>
</reference>
<accession>A0A940DH31</accession>
<dbReference type="InterPro" id="IPR006139">
    <property type="entry name" value="D-isomer_2_OHA_DH_cat_dom"/>
</dbReference>
<feature type="domain" description="D-isomer specific 2-hydroxyacid dehydrogenase catalytic" evidence="5">
    <location>
        <begin position="19"/>
        <end position="313"/>
    </location>
</feature>
<dbReference type="GO" id="GO:0016616">
    <property type="term" value="F:oxidoreductase activity, acting on the CH-OH group of donors, NAD or NADP as acceptor"/>
    <property type="evidence" value="ECO:0007669"/>
    <property type="project" value="InterPro"/>
</dbReference>
<dbReference type="Pfam" id="PF00389">
    <property type="entry name" value="2-Hacid_dh"/>
    <property type="match status" value="1"/>
</dbReference>
<comment type="caution">
    <text evidence="7">The sequence shown here is derived from an EMBL/GenBank/DDBJ whole genome shotgun (WGS) entry which is preliminary data.</text>
</comment>
<evidence type="ECO:0000256" key="3">
    <source>
        <dbReference type="ARBA" id="ARBA00023027"/>
    </source>
</evidence>
<evidence type="ECO:0000256" key="2">
    <source>
        <dbReference type="ARBA" id="ARBA00023002"/>
    </source>
</evidence>
<dbReference type="InterPro" id="IPR050418">
    <property type="entry name" value="D-iso_2-hydroxyacid_DH_PdxB"/>
</dbReference>
<dbReference type="EMBL" id="JADINF010000111">
    <property type="protein sequence ID" value="MBO8424244.1"/>
    <property type="molecule type" value="Genomic_DNA"/>
</dbReference>
<dbReference type="InterPro" id="IPR036291">
    <property type="entry name" value="NAD(P)-bd_dom_sf"/>
</dbReference>
<protein>
    <submittedName>
        <fullName evidence="7">D-2-hydroxyacid dehydrogenase</fullName>
    </submittedName>
</protein>
<dbReference type="Pfam" id="PF02826">
    <property type="entry name" value="2-Hacid_dh_C"/>
    <property type="match status" value="1"/>
</dbReference>
<evidence type="ECO:0000313" key="7">
    <source>
        <dbReference type="EMBL" id="MBO8424244.1"/>
    </source>
</evidence>
<evidence type="ECO:0000256" key="4">
    <source>
        <dbReference type="RuleBase" id="RU003719"/>
    </source>
</evidence>
<evidence type="ECO:0000313" key="8">
    <source>
        <dbReference type="Proteomes" id="UP000727857"/>
    </source>
</evidence>
<evidence type="ECO:0000259" key="5">
    <source>
        <dbReference type="Pfam" id="PF00389"/>
    </source>
</evidence>
<name>A0A940DH31_9FIRM</name>
<dbReference type="SUPFAM" id="SSF52283">
    <property type="entry name" value="Formate/glycerate dehydrogenase catalytic domain-like"/>
    <property type="match status" value="1"/>
</dbReference>
<evidence type="ECO:0000256" key="1">
    <source>
        <dbReference type="ARBA" id="ARBA00005854"/>
    </source>
</evidence>
<dbReference type="InterPro" id="IPR029753">
    <property type="entry name" value="D-isomer_DH_CS"/>
</dbReference>
<proteinExistence type="inferred from homology"/>
<dbReference type="FunFam" id="3.40.50.720:FF:000203">
    <property type="entry name" value="D-3-phosphoglycerate dehydrogenase (SerA)"/>
    <property type="match status" value="1"/>
</dbReference>
<gene>
    <name evidence="7" type="ORF">IAB16_04435</name>
</gene>
<sequence>MKLVILDGYCLNHGDLSWEPLTSQGEATVYDRTPYELIVPRMGDASIMITNKCRIDRSVIDALPALRYIGVLATGYDNIDVAYCKERGIAVSNIPAYSTESVVQAFFGLLIELYTGIGMHADTVREGEWSRASDYCYYKKQTHELFGKTLGIIGFGRIGRRIGEVAAAFGMEVLAYARHRRFEEKDFRYATLDELYAESDIISLNCPLTKENAGMINADSIAKMKPSAVIVNTARGGLINEAALADALNSGRIRGAALDVLAKEPAREDNPLLTARNVVITPHIAWATVEARSRLMRIAADNLAAYLEGRELNRI</sequence>
<dbReference type="AlphaFoldDB" id="A0A940DH31"/>
<keyword evidence="3" id="KW-0520">NAD</keyword>
<dbReference type="PANTHER" id="PTHR43761:SF1">
    <property type="entry name" value="D-ISOMER SPECIFIC 2-HYDROXYACID DEHYDROGENASE CATALYTIC DOMAIN-CONTAINING PROTEIN-RELATED"/>
    <property type="match status" value="1"/>
</dbReference>
<dbReference type="GO" id="GO:0051287">
    <property type="term" value="F:NAD binding"/>
    <property type="evidence" value="ECO:0007669"/>
    <property type="project" value="InterPro"/>
</dbReference>
<organism evidence="7 8">
    <name type="scientific">Candidatus Stercoripulliclostridium pullicola</name>
    <dbReference type="NCBI Taxonomy" id="2840953"/>
    <lineage>
        <taxon>Bacteria</taxon>
        <taxon>Bacillati</taxon>
        <taxon>Bacillota</taxon>
        <taxon>Clostridia</taxon>
        <taxon>Eubacteriales</taxon>
        <taxon>Candidatus Stercoripulliclostridium</taxon>
    </lineage>
</organism>
<dbReference type="InterPro" id="IPR006140">
    <property type="entry name" value="D-isomer_DH_NAD-bd"/>
</dbReference>
<keyword evidence="2 4" id="KW-0560">Oxidoreductase</keyword>
<comment type="similarity">
    <text evidence="1 4">Belongs to the D-isomer specific 2-hydroxyacid dehydrogenase family.</text>
</comment>
<dbReference type="CDD" id="cd12162">
    <property type="entry name" value="2-Hacid_dh_4"/>
    <property type="match status" value="1"/>
</dbReference>
<dbReference type="Proteomes" id="UP000727857">
    <property type="component" value="Unassembled WGS sequence"/>
</dbReference>
<reference evidence="7" key="1">
    <citation type="submission" date="2020-10" db="EMBL/GenBank/DDBJ databases">
        <authorList>
            <person name="Gilroy R."/>
        </authorList>
    </citation>
    <scope>NUCLEOTIDE SEQUENCE</scope>
    <source>
        <strain evidence="7">517</strain>
    </source>
</reference>
<dbReference type="Gene3D" id="3.40.50.720">
    <property type="entry name" value="NAD(P)-binding Rossmann-like Domain"/>
    <property type="match status" value="2"/>
</dbReference>
<dbReference type="PANTHER" id="PTHR43761">
    <property type="entry name" value="D-ISOMER SPECIFIC 2-HYDROXYACID DEHYDROGENASE FAMILY PROTEIN (AFU_ORTHOLOGUE AFUA_1G13630)"/>
    <property type="match status" value="1"/>
</dbReference>
<dbReference type="PROSITE" id="PS00671">
    <property type="entry name" value="D_2_HYDROXYACID_DH_3"/>
    <property type="match status" value="1"/>
</dbReference>
<evidence type="ECO:0000259" key="6">
    <source>
        <dbReference type="Pfam" id="PF02826"/>
    </source>
</evidence>
<dbReference type="SUPFAM" id="SSF51735">
    <property type="entry name" value="NAD(P)-binding Rossmann-fold domains"/>
    <property type="match status" value="1"/>
</dbReference>
<dbReference type="PROSITE" id="PS00670">
    <property type="entry name" value="D_2_HYDROXYACID_DH_2"/>
    <property type="match status" value="1"/>
</dbReference>
<feature type="domain" description="D-isomer specific 2-hydroxyacid dehydrogenase NAD-binding" evidence="6">
    <location>
        <begin position="107"/>
        <end position="285"/>
    </location>
</feature>